<evidence type="ECO:0000259" key="1">
    <source>
        <dbReference type="Pfam" id="PF08241"/>
    </source>
</evidence>
<reference evidence="2 3" key="1">
    <citation type="submission" date="2021-01" db="EMBL/GenBank/DDBJ databases">
        <title>Whole genome shotgun sequence of Catellatospora coxensis NBRC 107359.</title>
        <authorList>
            <person name="Komaki H."/>
            <person name="Tamura T."/>
        </authorList>
    </citation>
    <scope>NUCLEOTIDE SEQUENCE [LARGE SCALE GENOMIC DNA]</scope>
    <source>
        <strain evidence="2 3">NBRC 107359</strain>
    </source>
</reference>
<dbReference type="GO" id="GO:0008757">
    <property type="term" value="F:S-adenosylmethionine-dependent methyltransferase activity"/>
    <property type="evidence" value="ECO:0007669"/>
    <property type="project" value="InterPro"/>
</dbReference>
<evidence type="ECO:0000313" key="3">
    <source>
        <dbReference type="Proteomes" id="UP000630887"/>
    </source>
</evidence>
<sequence length="332" mass="37734">MGQFAKRDGAFAMQTTPIDVIDYDANGYDYREYWSGRDYELWAEQRVLRRLVPKLGRPAWFADFGGAFGRNAGHYLPRAAHAVIMDYSATNLRNAGERHAAEVATGRLHLVRADLYRIPFRDFAFDAGMVVRVLHHLSDVNRGLTEMSRTVGSRWLLDVPIKHHVLGLARGLRSGQLREVRSPDPVAMGVEEQFWNFRLGAVRERLGDLGWRTSLGASVNNFRQWEKVAPRANRLARPFVHGMEVVAQTWGKGWWGPSQFVVARRHDPAQPAYDRPGGHTADLPPELAGLARRVVCPVCMTRLNWTLDTATCIRCDHTYHRHGAFWDFVPPL</sequence>
<name>A0A8J3P9C8_9ACTN</name>
<feature type="domain" description="Methyltransferase type 11" evidence="1">
    <location>
        <begin position="63"/>
        <end position="150"/>
    </location>
</feature>
<dbReference type="AlphaFoldDB" id="A0A8J3P9C8"/>
<accession>A0A8J3P9C8</accession>
<organism evidence="2 3">
    <name type="scientific">Catellatospora coxensis</name>
    <dbReference type="NCBI Taxonomy" id="310354"/>
    <lineage>
        <taxon>Bacteria</taxon>
        <taxon>Bacillati</taxon>
        <taxon>Actinomycetota</taxon>
        <taxon>Actinomycetes</taxon>
        <taxon>Micromonosporales</taxon>
        <taxon>Micromonosporaceae</taxon>
        <taxon>Catellatospora</taxon>
    </lineage>
</organism>
<dbReference type="Pfam" id="PF08241">
    <property type="entry name" value="Methyltransf_11"/>
    <property type="match status" value="1"/>
</dbReference>
<comment type="caution">
    <text evidence="2">The sequence shown here is derived from an EMBL/GenBank/DDBJ whole genome shotgun (WGS) entry which is preliminary data.</text>
</comment>
<gene>
    <name evidence="2" type="ORF">Cco03nite_58210</name>
</gene>
<dbReference type="Proteomes" id="UP000630887">
    <property type="component" value="Unassembled WGS sequence"/>
</dbReference>
<dbReference type="Gene3D" id="3.40.50.150">
    <property type="entry name" value="Vaccinia Virus protein VP39"/>
    <property type="match status" value="1"/>
</dbReference>
<protein>
    <recommendedName>
        <fullName evidence="1">Methyltransferase type 11 domain-containing protein</fullName>
    </recommendedName>
</protein>
<proteinExistence type="predicted"/>
<keyword evidence="3" id="KW-1185">Reference proteome</keyword>
<dbReference type="InterPro" id="IPR029063">
    <property type="entry name" value="SAM-dependent_MTases_sf"/>
</dbReference>
<dbReference type="SUPFAM" id="SSF53335">
    <property type="entry name" value="S-adenosyl-L-methionine-dependent methyltransferases"/>
    <property type="match status" value="1"/>
</dbReference>
<dbReference type="EMBL" id="BONI01000058">
    <property type="protein sequence ID" value="GIG09121.1"/>
    <property type="molecule type" value="Genomic_DNA"/>
</dbReference>
<evidence type="ECO:0000313" key="2">
    <source>
        <dbReference type="EMBL" id="GIG09121.1"/>
    </source>
</evidence>
<dbReference type="InterPro" id="IPR013216">
    <property type="entry name" value="Methyltransf_11"/>
</dbReference>